<proteinExistence type="predicted"/>
<dbReference type="OrthoDB" id="21253at2"/>
<dbReference type="STRING" id="716544.wcw_1603"/>
<dbReference type="EMBL" id="CP001928">
    <property type="protein sequence ID" value="ADI38948.1"/>
    <property type="molecule type" value="Genomic_DNA"/>
</dbReference>
<reference evidence="1 2" key="1">
    <citation type="journal article" date="2010" name="PLoS ONE">
        <title>The Waddlia genome: a window into chlamydial biology.</title>
        <authorList>
            <person name="Bertelli C."/>
            <person name="Collyn F."/>
            <person name="Croxatto A."/>
            <person name="Ruckert C."/>
            <person name="Polkinghorne A."/>
            <person name="Kebbi-Beghdadi C."/>
            <person name="Goesmann A."/>
            <person name="Vaughan L."/>
            <person name="Greub G."/>
        </authorList>
    </citation>
    <scope>NUCLEOTIDE SEQUENCE [LARGE SCALE GENOMIC DNA]</scope>
    <source>
        <strain evidence="2">ATCC VR-1470 / WSU 86-1044</strain>
    </source>
</reference>
<keyword evidence="2" id="KW-1185">Reference proteome</keyword>
<organism evidence="1 2">
    <name type="scientific">Waddlia chondrophila (strain ATCC VR-1470 / WSU 86-1044)</name>
    <dbReference type="NCBI Taxonomy" id="716544"/>
    <lineage>
        <taxon>Bacteria</taxon>
        <taxon>Pseudomonadati</taxon>
        <taxon>Chlamydiota</taxon>
        <taxon>Chlamydiia</taxon>
        <taxon>Parachlamydiales</taxon>
        <taxon>Waddliaceae</taxon>
        <taxon>Waddlia</taxon>
    </lineage>
</organism>
<dbReference type="KEGG" id="wch:wcw_1603"/>
<evidence type="ECO:0000313" key="2">
    <source>
        <dbReference type="Proteomes" id="UP000001505"/>
    </source>
</evidence>
<dbReference type="HOGENOM" id="CLU_699889_0_0_0"/>
<sequence>MSHQDNVFNGKNFVENYEIWAEGNNPVVTSIDTDSDLIHAYDALNTATGNIDAFITSFNKDNKPFSSWSAFLEEASGGDQSKKDAILAGFVDSYRAILNMGSGGPDDPPAGEWSDIVSVLGNLNPPQSINVKNQFINSFEAFLFDYPYTVSSQTTDPGTGDVTVEYAPIADANEFFAQWQRYMGITARIGSTGGDVLDYRQVYDAFGFDAADFDARMAQFILDRQNVSEGGSPYFIPSHNFDEWFEKLRQDYIHQNFVSSVDTGTNTELLVIDRILRLLISIIDILQRVSAVQANRLGFLTDWQSAYTDQLTDVPQFAQGDWPLGGGDTDQKNYRSETNARMQAITEKIRSWRSAVQDQAKAMQSTINQSQDAANQQTQMATSIIQQLSTILSQIFR</sequence>
<dbReference type="RefSeq" id="WP_013182654.1">
    <property type="nucleotide sequence ID" value="NC_014225.1"/>
</dbReference>
<gene>
    <name evidence="1" type="ordered locus">wcw_1603</name>
</gene>
<accession>D6YSA3</accession>
<dbReference type="eggNOG" id="ENOG5032UGT">
    <property type="taxonomic scope" value="Bacteria"/>
</dbReference>
<dbReference type="Proteomes" id="UP000001505">
    <property type="component" value="Chromosome"/>
</dbReference>
<dbReference type="AlphaFoldDB" id="D6YSA3"/>
<protein>
    <submittedName>
        <fullName evidence="1">Uncharacterized protein</fullName>
    </submittedName>
</protein>
<evidence type="ECO:0000313" key="1">
    <source>
        <dbReference type="EMBL" id="ADI38948.1"/>
    </source>
</evidence>
<name>D6YSA3_WADCW</name>